<dbReference type="Proteomes" id="UP000664859">
    <property type="component" value="Unassembled WGS sequence"/>
</dbReference>
<dbReference type="SUPFAM" id="SSF47874">
    <property type="entry name" value="Annexin"/>
    <property type="match status" value="2"/>
</dbReference>
<dbReference type="GO" id="GO:0012506">
    <property type="term" value="C:vesicle membrane"/>
    <property type="evidence" value="ECO:0007669"/>
    <property type="project" value="TreeGrafter"/>
</dbReference>
<comment type="caution">
    <text evidence="6">The sequence shown here is derived from an EMBL/GenBank/DDBJ whole genome shotgun (WGS) entry which is preliminary data.</text>
</comment>
<dbReference type="GO" id="GO:0005544">
    <property type="term" value="F:calcium-dependent phospholipid binding"/>
    <property type="evidence" value="ECO:0007669"/>
    <property type="project" value="UniProtKB-KW"/>
</dbReference>
<evidence type="ECO:0000256" key="1">
    <source>
        <dbReference type="ARBA" id="ARBA00007831"/>
    </source>
</evidence>
<dbReference type="InterPro" id="IPR018502">
    <property type="entry name" value="Annexin_repeat"/>
</dbReference>
<evidence type="ECO:0000256" key="4">
    <source>
        <dbReference type="ARBA" id="ARBA00023216"/>
    </source>
</evidence>
<keyword evidence="7" id="KW-1185">Reference proteome</keyword>
<dbReference type="SMART" id="SM00335">
    <property type="entry name" value="ANX"/>
    <property type="match status" value="7"/>
</dbReference>
<keyword evidence="3" id="KW-0106">Calcium</keyword>
<dbReference type="EMBL" id="JAFCMP010000013">
    <property type="protein sequence ID" value="KAG5191952.1"/>
    <property type="molecule type" value="Genomic_DNA"/>
</dbReference>
<comment type="similarity">
    <text evidence="1">Belongs to the annexin family.</text>
</comment>
<feature type="non-terminal residue" evidence="6">
    <location>
        <position position="539"/>
    </location>
</feature>
<accession>A0A836CML3</accession>
<sequence length="539" mass="58806">ESALIDLLNTRNNAELAAIQAKYEAQHSKSVVDTLNSEFGSFSKTIRKLFFQGNKSESAAVDAAAAAQQAQRLHKAGIGRMGTDEDTFLEILVGQSRAQIQAIKDAYERANSMSLRKAIEKEFSGTAERALVALLQPSAAAYTAQALKEALDGVGTDSDRICRLLGGTDKRAMPAVCEAYLEAFGATLQETFKREALMTGDFRKAAAAWCDSNDPTGGLEYAARPSDPKALAQRLLREREALRSEIAEADAVTLQRACAGAGTDDGALIRIACGRSKEHLRRMDRAYHRLFSKSLVDMIKSECSGNYEDLLVGAVLPYDDFDAIMVKRACDGVGTNEQILIELLAPRANARIRGMKLKYDARNDAPLIDHLNSELSGTFKKIIVQLLHAQRDEEGPADVARASAQARALLDAGVGQWGTDEGVFVSTFTRASRAQIQAIKAEYEKLAGHSLRSAVERETSGDVEAVLVALLYEPTEYYARLLHKAFKGMGTDEAAVVRVLTSLDKREMKPVADHYLETYGRTLTEAIKSELSGDFERAV</sequence>
<evidence type="ECO:0000313" key="7">
    <source>
        <dbReference type="Proteomes" id="UP000664859"/>
    </source>
</evidence>
<dbReference type="GO" id="GO:0005737">
    <property type="term" value="C:cytoplasm"/>
    <property type="evidence" value="ECO:0007669"/>
    <property type="project" value="TreeGrafter"/>
</dbReference>
<dbReference type="GO" id="GO:0005509">
    <property type="term" value="F:calcium ion binding"/>
    <property type="evidence" value="ECO:0007669"/>
    <property type="project" value="InterPro"/>
</dbReference>
<dbReference type="GO" id="GO:0005886">
    <property type="term" value="C:plasma membrane"/>
    <property type="evidence" value="ECO:0007669"/>
    <property type="project" value="TreeGrafter"/>
</dbReference>
<evidence type="ECO:0008006" key="8">
    <source>
        <dbReference type="Google" id="ProtNLM"/>
    </source>
</evidence>
<dbReference type="PROSITE" id="PS51897">
    <property type="entry name" value="ANNEXIN_2"/>
    <property type="match status" value="5"/>
</dbReference>
<name>A0A836CML3_9STRA</name>
<evidence type="ECO:0000313" key="6">
    <source>
        <dbReference type="EMBL" id="KAG5191952.1"/>
    </source>
</evidence>
<dbReference type="PANTHER" id="PTHR10502">
    <property type="entry name" value="ANNEXIN"/>
    <property type="match status" value="1"/>
</dbReference>
<reference evidence="6" key="1">
    <citation type="submission" date="2021-02" db="EMBL/GenBank/DDBJ databases">
        <title>First Annotated Genome of the Yellow-green Alga Tribonema minus.</title>
        <authorList>
            <person name="Mahan K.M."/>
        </authorList>
    </citation>
    <scope>NUCLEOTIDE SEQUENCE</scope>
    <source>
        <strain evidence="6">UTEX B ZZ1240</strain>
    </source>
</reference>
<feature type="non-terminal residue" evidence="6">
    <location>
        <position position="1"/>
    </location>
</feature>
<evidence type="ECO:0000256" key="5">
    <source>
        <dbReference type="ARBA" id="ARBA00023302"/>
    </source>
</evidence>
<dbReference type="AlphaFoldDB" id="A0A836CML3"/>
<dbReference type="InterPro" id="IPR001464">
    <property type="entry name" value="Annexin"/>
</dbReference>
<keyword evidence="4" id="KW-0041">Annexin</keyword>
<dbReference type="PANTHER" id="PTHR10502:SF102">
    <property type="entry name" value="ANNEXIN B11"/>
    <property type="match status" value="1"/>
</dbReference>
<dbReference type="GO" id="GO:0001786">
    <property type="term" value="F:phosphatidylserine binding"/>
    <property type="evidence" value="ECO:0007669"/>
    <property type="project" value="TreeGrafter"/>
</dbReference>
<dbReference type="PRINTS" id="PR00196">
    <property type="entry name" value="ANNEXIN"/>
</dbReference>
<dbReference type="Gene3D" id="1.10.220.10">
    <property type="entry name" value="Annexin"/>
    <property type="match status" value="7"/>
</dbReference>
<dbReference type="GO" id="GO:0005634">
    <property type="term" value="C:nucleus"/>
    <property type="evidence" value="ECO:0007669"/>
    <property type="project" value="TreeGrafter"/>
</dbReference>
<organism evidence="6 7">
    <name type="scientific">Tribonema minus</name>
    <dbReference type="NCBI Taxonomy" id="303371"/>
    <lineage>
        <taxon>Eukaryota</taxon>
        <taxon>Sar</taxon>
        <taxon>Stramenopiles</taxon>
        <taxon>Ochrophyta</taxon>
        <taxon>PX clade</taxon>
        <taxon>Xanthophyceae</taxon>
        <taxon>Tribonematales</taxon>
        <taxon>Tribonemataceae</taxon>
        <taxon>Tribonema</taxon>
    </lineage>
</organism>
<dbReference type="OrthoDB" id="37886at2759"/>
<keyword evidence="5" id="KW-0111">Calcium/phospholipid-binding</keyword>
<gene>
    <name evidence="6" type="ORF">JKP88DRAFT_148696</name>
</gene>
<dbReference type="Pfam" id="PF00191">
    <property type="entry name" value="Annexin"/>
    <property type="match status" value="6"/>
</dbReference>
<protein>
    <recommendedName>
        <fullName evidence="8">Annexin</fullName>
    </recommendedName>
</protein>
<dbReference type="InterPro" id="IPR037104">
    <property type="entry name" value="Annexin_sf"/>
</dbReference>
<keyword evidence="2" id="KW-0677">Repeat</keyword>
<dbReference type="FunFam" id="1.10.220.10:FF:000002">
    <property type="entry name" value="Annexin"/>
    <property type="match status" value="2"/>
</dbReference>
<evidence type="ECO:0000256" key="3">
    <source>
        <dbReference type="ARBA" id="ARBA00022837"/>
    </source>
</evidence>
<evidence type="ECO:0000256" key="2">
    <source>
        <dbReference type="ARBA" id="ARBA00022737"/>
    </source>
</evidence>
<proteinExistence type="inferred from homology"/>